<dbReference type="OrthoDB" id="419711at2759"/>
<name>A0A8J1XGH5_OWEFU</name>
<dbReference type="EMBL" id="CAIIXF020000005">
    <property type="protein sequence ID" value="CAH1784263.1"/>
    <property type="molecule type" value="Genomic_DNA"/>
</dbReference>
<reference evidence="1" key="1">
    <citation type="submission" date="2022-03" db="EMBL/GenBank/DDBJ databases">
        <authorList>
            <person name="Martin C."/>
        </authorList>
    </citation>
    <scope>NUCLEOTIDE SEQUENCE</scope>
</reference>
<dbReference type="InterPro" id="IPR049352">
    <property type="entry name" value="Rost"/>
</dbReference>
<accession>A0A8J1XGH5</accession>
<keyword evidence="2" id="KW-1185">Reference proteome</keyword>
<organism evidence="1 2">
    <name type="scientific">Owenia fusiformis</name>
    <name type="common">Polychaete worm</name>
    <dbReference type="NCBI Taxonomy" id="6347"/>
    <lineage>
        <taxon>Eukaryota</taxon>
        <taxon>Metazoa</taxon>
        <taxon>Spiralia</taxon>
        <taxon>Lophotrochozoa</taxon>
        <taxon>Annelida</taxon>
        <taxon>Polychaeta</taxon>
        <taxon>Sedentaria</taxon>
        <taxon>Canalipalpata</taxon>
        <taxon>Sabellida</taxon>
        <taxon>Oweniida</taxon>
        <taxon>Oweniidae</taxon>
        <taxon>Owenia</taxon>
    </lineage>
</organism>
<dbReference type="Proteomes" id="UP000749559">
    <property type="component" value="Unassembled WGS sequence"/>
</dbReference>
<dbReference type="Pfam" id="PF21534">
    <property type="entry name" value="Rost"/>
    <property type="match status" value="1"/>
</dbReference>
<protein>
    <submittedName>
        <fullName evidence="1">Uncharacterized protein</fullName>
    </submittedName>
</protein>
<dbReference type="GO" id="GO:0016020">
    <property type="term" value="C:membrane"/>
    <property type="evidence" value="ECO:0007669"/>
    <property type="project" value="TreeGrafter"/>
</dbReference>
<evidence type="ECO:0000313" key="2">
    <source>
        <dbReference type="Proteomes" id="UP000749559"/>
    </source>
</evidence>
<gene>
    <name evidence="1" type="ORF">OFUS_LOCUS10491</name>
</gene>
<proteinExistence type="predicted"/>
<dbReference type="PANTHER" id="PTHR12242">
    <property type="entry name" value="OS02G0130600 PROTEIN-RELATED"/>
    <property type="match status" value="1"/>
</dbReference>
<dbReference type="AlphaFoldDB" id="A0A8J1XGH5"/>
<comment type="caution">
    <text evidence="1">The sequence shown here is derived from an EMBL/GenBank/DDBJ whole genome shotgun (WGS) entry which is preliminary data.</text>
</comment>
<dbReference type="PANTHER" id="PTHR12242:SF45">
    <property type="entry name" value="MARVEL DOMAIN-CONTAINING PROTEIN"/>
    <property type="match status" value="1"/>
</dbReference>
<evidence type="ECO:0000313" key="1">
    <source>
        <dbReference type="EMBL" id="CAH1784263.1"/>
    </source>
</evidence>
<sequence length="315" mass="36456">MPFRDHFRIRNFGFGYHRYEAFCQAQWQWPLAVFITYRLVVGGYVLFWLIYTASRHHLANPTQPWPVWLTNWSYFLLTCHMVLAAIIAVAHGFRNRGSYCQIPGEDSPEQESHEKEGLRSQSAPEDILGFESSGLTKSDEQSGETVVITPIESSIPWYFALDWLIYTIIANFAIIVTLSYFIFLWPLVSKYNNLDVPTIGDLNLHGINSVVIFLEICINGIPVRLLHIIYPTIYGLTYIIFSAIYWSFDPVHNVLYPKILDWNHPGTTLMFLALLAFVVIPVIQLVLFGLFKLKVFISNKLDARTRDQEITREER</sequence>